<name>A0A2P2R091_RHIMU</name>
<reference evidence="1" key="1">
    <citation type="submission" date="2018-02" db="EMBL/GenBank/DDBJ databases">
        <title>Rhizophora mucronata_Transcriptome.</title>
        <authorList>
            <person name="Meera S.P."/>
            <person name="Sreeshan A."/>
            <person name="Augustine A."/>
        </authorList>
    </citation>
    <scope>NUCLEOTIDE SEQUENCE</scope>
    <source>
        <tissue evidence="1">Leaf</tissue>
    </source>
</reference>
<dbReference type="AlphaFoldDB" id="A0A2P2R091"/>
<accession>A0A2P2R091</accession>
<sequence>MSCLHRRIYFIKYGRAQAYQSHFSLFKKFEEKRSCFLLLPFEFLHQLISVSLIQYGHNPLLKLSLDDRHDQIHVRN</sequence>
<proteinExistence type="predicted"/>
<organism evidence="1">
    <name type="scientific">Rhizophora mucronata</name>
    <name type="common">Asiatic mangrove</name>
    <dbReference type="NCBI Taxonomy" id="61149"/>
    <lineage>
        <taxon>Eukaryota</taxon>
        <taxon>Viridiplantae</taxon>
        <taxon>Streptophyta</taxon>
        <taxon>Embryophyta</taxon>
        <taxon>Tracheophyta</taxon>
        <taxon>Spermatophyta</taxon>
        <taxon>Magnoliopsida</taxon>
        <taxon>eudicotyledons</taxon>
        <taxon>Gunneridae</taxon>
        <taxon>Pentapetalae</taxon>
        <taxon>rosids</taxon>
        <taxon>fabids</taxon>
        <taxon>Malpighiales</taxon>
        <taxon>Rhizophoraceae</taxon>
        <taxon>Rhizophora</taxon>
    </lineage>
</organism>
<evidence type="ECO:0000313" key="1">
    <source>
        <dbReference type="EMBL" id="MBX72574.1"/>
    </source>
</evidence>
<dbReference type="EMBL" id="GGEC01092090">
    <property type="protein sequence ID" value="MBX72574.1"/>
    <property type="molecule type" value="Transcribed_RNA"/>
</dbReference>
<protein>
    <submittedName>
        <fullName evidence="1">Uncharacterized protein</fullName>
    </submittedName>
</protein>